<dbReference type="Gene3D" id="3.20.20.70">
    <property type="entry name" value="Aldolase class I"/>
    <property type="match status" value="1"/>
</dbReference>
<dbReference type="PIRSF" id="PIRSF001415">
    <property type="entry name" value="Porphbilin_synth"/>
    <property type="match status" value="1"/>
</dbReference>
<proteinExistence type="inferred from homology"/>
<dbReference type="NCBIfam" id="NF006762">
    <property type="entry name" value="PRK09283.1"/>
    <property type="match status" value="1"/>
</dbReference>
<dbReference type="Proteomes" id="UP001152321">
    <property type="component" value="Unassembled WGS sequence"/>
</dbReference>
<gene>
    <name evidence="11" type="primary">hemB</name>
    <name evidence="11" type="ORF">NWE73_02990</name>
</gene>
<keyword evidence="6 9" id="KW-0456">Lyase</keyword>
<dbReference type="Pfam" id="PF00490">
    <property type="entry name" value="ALAD"/>
    <property type="match status" value="1"/>
</dbReference>
<evidence type="ECO:0000313" key="11">
    <source>
        <dbReference type="EMBL" id="MDG0815311.1"/>
    </source>
</evidence>
<evidence type="ECO:0000256" key="8">
    <source>
        <dbReference type="ARBA" id="ARBA00047651"/>
    </source>
</evidence>
<keyword evidence="12" id="KW-1185">Reference proteome</keyword>
<protein>
    <recommendedName>
        <fullName evidence="4 9">Delta-aminolevulinic acid dehydratase</fullName>
        <ecNumber evidence="3 9">4.2.1.24</ecNumber>
    </recommendedName>
</protein>
<comment type="catalytic activity">
    <reaction evidence="8 9">
        <text>2 5-aminolevulinate = porphobilinogen + 2 H2O + H(+)</text>
        <dbReference type="Rhea" id="RHEA:24064"/>
        <dbReference type="ChEBI" id="CHEBI:15377"/>
        <dbReference type="ChEBI" id="CHEBI:15378"/>
        <dbReference type="ChEBI" id="CHEBI:58126"/>
        <dbReference type="ChEBI" id="CHEBI:356416"/>
        <dbReference type="EC" id="4.2.1.24"/>
    </reaction>
</comment>
<accession>A0ABT6DHI7</accession>
<evidence type="ECO:0000256" key="1">
    <source>
        <dbReference type="ARBA" id="ARBA00004694"/>
    </source>
</evidence>
<dbReference type="SUPFAM" id="SSF51569">
    <property type="entry name" value="Aldolase"/>
    <property type="match status" value="1"/>
</dbReference>
<evidence type="ECO:0000256" key="9">
    <source>
        <dbReference type="RuleBase" id="RU000515"/>
    </source>
</evidence>
<evidence type="ECO:0000256" key="2">
    <source>
        <dbReference type="ARBA" id="ARBA00008055"/>
    </source>
</evidence>
<dbReference type="PANTHER" id="PTHR11458">
    <property type="entry name" value="DELTA-AMINOLEVULINIC ACID DEHYDRATASE"/>
    <property type="match status" value="1"/>
</dbReference>
<keyword evidence="5" id="KW-0350">Heme biosynthesis</keyword>
<dbReference type="InterPro" id="IPR013785">
    <property type="entry name" value="Aldolase_TIM"/>
</dbReference>
<evidence type="ECO:0000256" key="5">
    <source>
        <dbReference type="ARBA" id="ARBA00023133"/>
    </source>
</evidence>
<dbReference type="InterPro" id="IPR030656">
    <property type="entry name" value="ALAD_AS"/>
</dbReference>
<keyword evidence="7 9" id="KW-0627">Porphyrin biosynthesis</keyword>
<dbReference type="InterPro" id="IPR001731">
    <property type="entry name" value="ALAD"/>
</dbReference>
<comment type="similarity">
    <text evidence="2 10">Belongs to the ALAD family.</text>
</comment>
<dbReference type="PANTHER" id="PTHR11458:SF0">
    <property type="entry name" value="DELTA-AMINOLEVULINIC ACID DEHYDRATASE"/>
    <property type="match status" value="1"/>
</dbReference>
<evidence type="ECO:0000256" key="6">
    <source>
        <dbReference type="ARBA" id="ARBA00023239"/>
    </source>
</evidence>
<evidence type="ECO:0000256" key="7">
    <source>
        <dbReference type="ARBA" id="ARBA00023244"/>
    </source>
</evidence>
<comment type="subunit">
    <text evidence="9">Homooctamer.</text>
</comment>
<dbReference type="GO" id="GO:0004655">
    <property type="term" value="F:porphobilinogen synthase activity"/>
    <property type="evidence" value="ECO:0007669"/>
    <property type="project" value="UniProtKB-EC"/>
</dbReference>
<dbReference type="PRINTS" id="PR00144">
    <property type="entry name" value="DALDHYDRTASE"/>
</dbReference>
<evidence type="ECO:0000256" key="3">
    <source>
        <dbReference type="ARBA" id="ARBA00012053"/>
    </source>
</evidence>
<name>A0ABT6DHI7_9BACT</name>
<comment type="pathway">
    <text evidence="1">Porphyrin-containing compound metabolism; protoporphyrin-IX biosynthesis; coproporphyrinogen-III from 5-aminolevulinate: step 1/4.</text>
</comment>
<dbReference type="PROSITE" id="PS00169">
    <property type="entry name" value="D_ALA_DEHYDRATASE"/>
    <property type="match status" value="1"/>
</dbReference>
<comment type="caution">
    <text evidence="11">The sequence shown here is derived from an EMBL/GenBank/DDBJ whole genome shotgun (WGS) entry which is preliminary data.</text>
</comment>
<dbReference type="EC" id="4.2.1.24" evidence="3 9"/>
<evidence type="ECO:0000256" key="10">
    <source>
        <dbReference type="RuleBase" id="RU004161"/>
    </source>
</evidence>
<reference evidence="11" key="1">
    <citation type="submission" date="2022-08" db="EMBL/GenBank/DDBJ databases">
        <title>Novel Bdellovibrio Species Isolated from Svalbard: Designation Bdellovibrio svalbardensis.</title>
        <authorList>
            <person name="Mitchell R.J."/>
            <person name="Choi S.Y."/>
        </authorList>
    </citation>
    <scope>NUCLEOTIDE SEQUENCE</scope>
    <source>
        <strain evidence="11">PAP01</strain>
    </source>
</reference>
<dbReference type="CDD" id="cd04823">
    <property type="entry name" value="ALAD_PBGS_aspartate_rich"/>
    <property type="match status" value="1"/>
</dbReference>
<dbReference type="EMBL" id="JANRMI010000001">
    <property type="protein sequence ID" value="MDG0815311.1"/>
    <property type="molecule type" value="Genomic_DNA"/>
</dbReference>
<sequence length="327" mass="36101">MKLTQRPRRNRKSEALRQMVAETELRVSQLVLPLFLCEGKGQMQAIASMPGIFRQSPDMILQEVGKAVELGVKSFDLFPALPESKKDQTGTESLNPNGLLPTTLRMIRDKYPDVTLITDVALDPYSSDGHDGVVRNGVIVNDETVEILAKMCLVHAQNGADIVSPSDMMDGRVGAIREALDSAGFIDTGILSYSVKYASSFYGPFREALDSAPKFGDKKTYQMDFRNSREALREIDLDVAEGADIVMVKPALSYLDIIAKVKAHTNIPVAAYNVSGEYGLIKLGAKHGLIDETRAMVETLYSMRRAGADVIFTYFALPMAEWLRKNT</sequence>
<evidence type="ECO:0000313" key="12">
    <source>
        <dbReference type="Proteomes" id="UP001152321"/>
    </source>
</evidence>
<dbReference type="SMART" id="SM01004">
    <property type="entry name" value="ALAD"/>
    <property type="match status" value="1"/>
</dbReference>
<evidence type="ECO:0000256" key="4">
    <source>
        <dbReference type="ARBA" id="ARBA00020771"/>
    </source>
</evidence>
<organism evidence="11 12">
    <name type="scientific">Bdellovibrio svalbardensis</name>
    <dbReference type="NCBI Taxonomy" id="2972972"/>
    <lineage>
        <taxon>Bacteria</taxon>
        <taxon>Pseudomonadati</taxon>
        <taxon>Bdellovibrionota</taxon>
        <taxon>Bdellovibrionia</taxon>
        <taxon>Bdellovibrionales</taxon>
        <taxon>Pseudobdellovibrionaceae</taxon>
        <taxon>Bdellovibrio</taxon>
    </lineage>
</organism>
<dbReference type="RefSeq" id="WP_277576787.1">
    <property type="nucleotide sequence ID" value="NZ_JANRMI010000001.1"/>
</dbReference>